<dbReference type="AlphaFoldDB" id="A0AAI8YFH5"/>
<accession>A0AAI8YFH5</accession>
<sequence length="69" mass="7550">MSAPADEADEAVAAFAADDPDLAKLLPTLDEEDLEALKAADEWVYECVVLSRVLHFKALRIAQILNISH</sequence>
<evidence type="ECO:0000313" key="2">
    <source>
        <dbReference type="Proteomes" id="UP001295740"/>
    </source>
</evidence>
<evidence type="ECO:0000313" key="1">
    <source>
        <dbReference type="EMBL" id="CAJ2502818.1"/>
    </source>
</evidence>
<comment type="caution">
    <text evidence="1">The sequence shown here is derived from an EMBL/GenBank/DDBJ whole genome shotgun (WGS) entry which is preliminary data.</text>
</comment>
<protein>
    <submittedName>
        <fullName evidence="1">Uu.00g102120.m01.CDS01</fullName>
    </submittedName>
</protein>
<keyword evidence="2" id="KW-1185">Reference proteome</keyword>
<organism evidence="1 2">
    <name type="scientific">Anthostomella pinea</name>
    <dbReference type="NCBI Taxonomy" id="933095"/>
    <lineage>
        <taxon>Eukaryota</taxon>
        <taxon>Fungi</taxon>
        <taxon>Dikarya</taxon>
        <taxon>Ascomycota</taxon>
        <taxon>Pezizomycotina</taxon>
        <taxon>Sordariomycetes</taxon>
        <taxon>Xylariomycetidae</taxon>
        <taxon>Xylariales</taxon>
        <taxon>Xylariaceae</taxon>
        <taxon>Anthostomella</taxon>
    </lineage>
</organism>
<dbReference type="Proteomes" id="UP001295740">
    <property type="component" value="Unassembled WGS sequence"/>
</dbReference>
<dbReference type="EMBL" id="CAUWAG010000004">
    <property type="protein sequence ID" value="CAJ2502818.1"/>
    <property type="molecule type" value="Genomic_DNA"/>
</dbReference>
<proteinExistence type="predicted"/>
<gene>
    <name evidence="1" type="ORF">KHLLAP_LOCUS3286</name>
</gene>
<name>A0AAI8YFH5_9PEZI</name>
<reference evidence="1" key="1">
    <citation type="submission" date="2023-10" db="EMBL/GenBank/DDBJ databases">
        <authorList>
            <person name="Hackl T."/>
        </authorList>
    </citation>
    <scope>NUCLEOTIDE SEQUENCE</scope>
</reference>